<dbReference type="AlphaFoldDB" id="A0A1E3I6K7"/>
<dbReference type="EMBL" id="AWGJ01000001">
    <property type="protein sequence ID" value="ODN84187.1"/>
    <property type="molecule type" value="Genomic_DNA"/>
</dbReference>
<dbReference type="GeneID" id="30151496"/>
<name>A0A1E3I6K7_9TREE</name>
<comment type="caution">
    <text evidence="2">The sequence shown here is derived from an EMBL/GenBank/DDBJ whole genome shotgun (WGS) entry which is preliminary data.</text>
</comment>
<evidence type="ECO:0000256" key="1">
    <source>
        <dbReference type="SAM" id="MobiDB-lite"/>
    </source>
</evidence>
<dbReference type="OrthoDB" id="10417278at2759"/>
<protein>
    <submittedName>
        <fullName evidence="2">Uncharacterized protein</fullName>
    </submittedName>
</protein>
<dbReference type="RefSeq" id="XP_018997990.1">
    <property type="nucleotide sequence ID" value="XM_019133285.1"/>
</dbReference>
<evidence type="ECO:0000313" key="3">
    <source>
        <dbReference type="Proteomes" id="UP000094065"/>
    </source>
</evidence>
<gene>
    <name evidence="2" type="ORF">L202_00187</name>
</gene>
<sequence length="52" mass="5547">MGREGGSNRGWDAAPPETVEGVVPGITKTIDNATKEETSGWMWMNDGTKAPL</sequence>
<proteinExistence type="predicted"/>
<keyword evidence="3" id="KW-1185">Reference proteome</keyword>
<accession>A0A1E3I6K7</accession>
<dbReference type="Proteomes" id="UP000094065">
    <property type="component" value="Unassembled WGS sequence"/>
</dbReference>
<reference evidence="2 3" key="1">
    <citation type="submission" date="2016-06" db="EMBL/GenBank/DDBJ databases">
        <title>Evolution of pathogenesis and genome organization in the Tremellales.</title>
        <authorList>
            <person name="Cuomo C."/>
            <person name="Litvintseva A."/>
            <person name="Heitman J."/>
            <person name="Chen Y."/>
            <person name="Sun S."/>
            <person name="Springer D."/>
            <person name="Dromer F."/>
            <person name="Young S."/>
            <person name="Zeng Q."/>
            <person name="Chapman S."/>
            <person name="Gujja S."/>
            <person name="Saif S."/>
            <person name="Birren B."/>
        </authorList>
    </citation>
    <scope>NUCLEOTIDE SEQUENCE [LARGE SCALE GENOMIC DNA]</scope>
    <source>
        <strain evidence="2 3">CBS 6039</strain>
    </source>
</reference>
<feature type="region of interest" description="Disordered" evidence="1">
    <location>
        <begin position="1"/>
        <end position="52"/>
    </location>
</feature>
<evidence type="ECO:0000313" key="2">
    <source>
        <dbReference type="EMBL" id="ODN84187.1"/>
    </source>
</evidence>
<organism evidence="2 3">
    <name type="scientific">Cryptococcus amylolentus CBS 6039</name>
    <dbReference type="NCBI Taxonomy" id="1295533"/>
    <lineage>
        <taxon>Eukaryota</taxon>
        <taxon>Fungi</taxon>
        <taxon>Dikarya</taxon>
        <taxon>Basidiomycota</taxon>
        <taxon>Agaricomycotina</taxon>
        <taxon>Tremellomycetes</taxon>
        <taxon>Tremellales</taxon>
        <taxon>Cryptococcaceae</taxon>
        <taxon>Cryptococcus</taxon>
    </lineage>
</organism>